<protein>
    <submittedName>
        <fullName evidence="1">Uncharacterized protein</fullName>
    </submittedName>
</protein>
<evidence type="ECO:0000313" key="2">
    <source>
        <dbReference type="Proteomes" id="UP000324974"/>
    </source>
</evidence>
<dbReference type="EMBL" id="CP042425">
    <property type="protein sequence ID" value="QEL14956.1"/>
    <property type="molecule type" value="Genomic_DNA"/>
</dbReference>
<gene>
    <name evidence="1" type="ORF">PX52LOC_01859</name>
</gene>
<organism evidence="1 2">
    <name type="scientific">Limnoglobus roseus</name>
    <dbReference type="NCBI Taxonomy" id="2598579"/>
    <lineage>
        <taxon>Bacteria</taxon>
        <taxon>Pseudomonadati</taxon>
        <taxon>Planctomycetota</taxon>
        <taxon>Planctomycetia</taxon>
        <taxon>Gemmatales</taxon>
        <taxon>Gemmataceae</taxon>
        <taxon>Limnoglobus</taxon>
    </lineage>
</organism>
<evidence type="ECO:0000313" key="1">
    <source>
        <dbReference type="EMBL" id="QEL14956.1"/>
    </source>
</evidence>
<dbReference type="KEGG" id="lrs:PX52LOC_01859"/>
<dbReference type="AlphaFoldDB" id="A0A5C1AAA0"/>
<accession>A0A5C1AAA0</accession>
<reference evidence="2" key="1">
    <citation type="submission" date="2019-08" db="EMBL/GenBank/DDBJ databases">
        <title>Limnoglobus roseus gen. nov., sp. nov., a novel freshwater planctomycete with a giant genome from the family Gemmataceae.</title>
        <authorList>
            <person name="Kulichevskaya I.S."/>
            <person name="Naumoff D.G."/>
            <person name="Miroshnikov K."/>
            <person name="Ivanova A."/>
            <person name="Philippov D.A."/>
            <person name="Hakobyan A."/>
            <person name="Rijpstra I.C."/>
            <person name="Sinninghe Damste J.S."/>
            <person name="Liesack W."/>
            <person name="Dedysh S.N."/>
        </authorList>
    </citation>
    <scope>NUCLEOTIDE SEQUENCE [LARGE SCALE GENOMIC DNA]</scope>
    <source>
        <strain evidence="2">PX52</strain>
    </source>
</reference>
<name>A0A5C1AAA0_9BACT</name>
<sequence length="130" mass="14495">MTALVLVDFRTAMNFFRRLFGQKSKAAEPPKGFVLHYDRPHPDAGNSPVVPVTLFVMDGEQESHAVVTALENMGVFCVRISVENYRYVIASVRAEDHEKATLALSILRKEMPGLVHWPDLVVLPAEPPPV</sequence>
<dbReference type="Proteomes" id="UP000324974">
    <property type="component" value="Chromosome"/>
</dbReference>
<proteinExistence type="predicted"/>
<keyword evidence="2" id="KW-1185">Reference proteome</keyword>